<name>A0AAE5CAM7_9BACT</name>
<proteinExistence type="predicted"/>
<gene>
    <name evidence="1" type="ORF">GWO12_00155</name>
</gene>
<dbReference type="EMBL" id="JAACAK010000002">
    <property type="protein sequence ID" value="NIR73518.1"/>
    <property type="molecule type" value="Genomic_DNA"/>
</dbReference>
<organism evidence="1 2">
    <name type="scientific">Candidatus Kutchimonas denitrificans</name>
    <dbReference type="NCBI Taxonomy" id="3056748"/>
    <lineage>
        <taxon>Bacteria</taxon>
        <taxon>Pseudomonadati</taxon>
        <taxon>Gemmatimonadota</taxon>
        <taxon>Gemmatimonadia</taxon>
        <taxon>Candidatus Palauibacterales</taxon>
        <taxon>Candidatus Palauibacteraceae</taxon>
        <taxon>Candidatus Kutchimonas</taxon>
    </lineage>
</organism>
<reference evidence="1 2" key="1">
    <citation type="submission" date="2020-01" db="EMBL/GenBank/DDBJ databases">
        <title>Genomes assembled from Gulf of Kutch pelagic sediment metagenomes.</title>
        <authorList>
            <person name="Chandrashekar M."/>
            <person name="Mahajan M.S."/>
            <person name="Dave K.J."/>
            <person name="Vatsa P."/>
            <person name="Nathani N.M."/>
        </authorList>
    </citation>
    <scope>NUCLEOTIDE SEQUENCE [LARGE SCALE GENOMIC DNA]</scope>
    <source>
        <strain evidence="1">KS3-K002</strain>
    </source>
</reference>
<dbReference type="Proteomes" id="UP000702544">
    <property type="component" value="Unassembled WGS sequence"/>
</dbReference>
<dbReference type="AlphaFoldDB" id="A0AAE5CAM7"/>
<sequence length="61" mass="6855">MGRAPGSVPPWGLWRVQRESSEDDKVRDLIKDISIGGLRLESVGLAWLLLGVVLSGWPLWW</sequence>
<accession>A0AAE5CAM7</accession>
<comment type="caution">
    <text evidence="1">The sequence shown here is derived from an EMBL/GenBank/DDBJ whole genome shotgun (WGS) entry which is preliminary data.</text>
</comment>
<evidence type="ECO:0000313" key="2">
    <source>
        <dbReference type="Proteomes" id="UP000702544"/>
    </source>
</evidence>
<protein>
    <submittedName>
        <fullName evidence="1">Uncharacterized protein</fullName>
    </submittedName>
</protein>
<evidence type="ECO:0000313" key="1">
    <source>
        <dbReference type="EMBL" id="NIR73518.1"/>
    </source>
</evidence>